<dbReference type="InterPro" id="IPR051459">
    <property type="entry name" value="Cytochrome_c-type_DH"/>
</dbReference>
<keyword evidence="3 4" id="KW-0408">Iron</keyword>
<dbReference type="PANTHER" id="PTHR35008:SF4">
    <property type="entry name" value="BLL4482 PROTEIN"/>
    <property type="match status" value="1"/>
</dbReference>
<evidence type="ECO:0000259" key="5">
    <source>
        <dbReference type="PROSITE" id="PS51007"/>
    </source>
</evidence>
<protein>
    <recommendedName>
        <fullName evidence="5">Cytochrome c domain-containing protein</fullName>
    </recommendedName>
</protein>
<name>A0ABQ3ICG2_9BACT</name>
<evidence type="ECO:0000256" key="1">
    <source>
        <dbReference type="ARBA" id="ARBA00022617"/>
    </source>
</evidence>
<keyword evidence="2 4" id="KW-0479">Metal-binding</keyword>
<reference evidence="7" key="1">
    <citation type="journal article" date="2019" name="Int. J. Syst. Evol. Microbiol.">
        <title>The Global Catalogue of Microorganisms (GCM) 10K type strain sequencing project: providing services to taxonomists for standard genome sequencing and annotation.</title>
        <authorList>
            <consortium name="The Broad Institute Genomics Platform"/>
            <consortium name="The Broad Institute Genome Sequencing Center for Infectious Disease"/>
            <person name="Wu L."/>
            <person name="Ma J."/>
        </authorList>
    </citation>
    <scope>NUCLEOTIDE SEQUENCE [LARGE SCALE GENOMIC DNA]</scope>
    <source>
        <strain evidence="7">CGMCC 1.15111</strain>
    </source>
</reference>
<dbReference type="EMBL" id="BNAG01000005">
    <property type="protein sequence ID" value="GHE75002.1"/>
    <property type="molecule type" value="Genomic_DNA"/>
</dbReference>
<accession>A0ABQ3ICG2</accession>
<evidence type="ECO:0000313" key="7">
    <source>
        <dbReference type="Proteomes" id="UP000658258"/>
    </source>
</evidence>
<evidence type="ECO:0000256" key="3">
    <source>
        <dbReference type="ARBA" id="ARBA00023004"/>
    </source>
</evidence>
<gene>
    <name evidence="6" type="ORF">GCM10011340_34790</name>
</gene>
<sequence>MKSKVNYMMALAVGLIAACQPPVMEQQITAPILTEQQEILKGKKLVTTIGCGDCHSPKVFTAFGPEEDNTRLLSGHPQNEPLPAVNKELVSEWVLFGHQSTVAVGPWGVSYAANISSDETGIGNWTFEQFKTAMTKGKYKGVEASRDLLPPMPWPNYAQLEEDELRAIFKYLKSTPPVRNIVPAARPFETL</sequence>
<organism evidence="6 7">
    <name type="scientific">Roseivirga thermotolerans</name>
    <dbReference type="NCBI Taxonomy" id="1758176"/>
    <lineage>
        <taxon>Bacteria</taxon>
        <taxon>Pseudomonadati</taxon>
        <taxon>Bacteroidota</taxon>
        <taxon>Cytophagia</taxon>
        <taxon>Cytophagales</taxon>
        <taxon>Roseivirgaceae</taxon>
        <taxon>Roseivirga</taxon>
    </lineage>
</organism>
<proteinExistence type="predicted"/>
<dbReference type="Proteomes" id="UP000658258">
    <property type="component" value="Unassembled WGS sequence"/>
</dbReference>
<dbReference type="Gene3D" id="1.10.760.10">
    <property type="entry name" value="Cytochrome c-like domain"/>
    <property type="match status" value="1"/>
</dbReference>
<dbReference type="PROSITE" id="PS51007">
    <property type="entry name" value="CYTC"/>
    <property type="match status" value="1"/>
</dbReference>
<dbReference type="PANTHER" id="PTHR35008">
    <property type="entry name" value="BLL4482 PROTEIN-RELATED"/>
    <property type="match status" value="1"/>
</dbReference>
<dbReference type="PROSITE" id="PS51257">
    <property type="entry name" value="PROKAR_LIPOPROTEIN"/>
    <property type="match status" value="1"/>
</dbReference>
<keyword evidence="1 4" id="KW-0349">Heme</keyword>
<dbReference type="RefSeq" id="WP_189631582.1">
    <property type="nucleotide sequence ID" value="NZ_BNAG01000005.1"/>
</dbReference>
<evidence type="ECO:0000313" key="6">
    <source>
        <dbReference type="EMBL" id="GHE75002.1"/>
    </source>
</evidence>
<keyword evidence="7" id="KW-1185">Reference proteome</keyword>
<evidence type="ECO:0000256" key="2">
    <source>
        <dbReference type="ARBA" id="ARBA00022723"/>
    </source>
</evidence>
<dbReference type="InterPro" id="IPR009056">
    <property type="entry name" value="Cyt_c-like_dom"/>
</dbReference>
<feature type="domain" description="Cytochrome c" evidence="5">
    <location>
        <begin position="37"/>
        <end position="176"/>
    </location>
</feature>
<comment type="caution">
    <text evidence="6">The sequence shown here is derived from an EMBL/GenBank/DDBJ whole genome shotgun (WGS) entry which is preliminary data.</text>
</comment>
<evidence type="ECO:0000256" key="4">
    <source>
        <dbReference type="PROSITE-ProRule" id="PRU00433"/>
    </source>
</evidence>
<dbReference type="SUPFAM" id="SSF46626">
    <property type="entry name" value="Cytochrome c"/>
    <property type="match status" value="1"/>
</dbReference>
<dbReference type="InterPro" id="IPR036909">
    <property type="entry name" value="Cyt_c-like_dom_sf"/>
</dbReference>